<keyword evidence="3" id="KW-1185">Reference proteome</keyword>
<proteinExistence type="predicted"/>
<sequence>MFNLLAAAGVVLGGICGLLERNCEERDRSRRPLTWNNPGQSEVDYYHNRHQFEDVAKVNHSVSSSLRERKKSQGTLVTDNGSCPIKPDDLATPSCPTSVSSTGASKHGEKVSASSTGASSKEAKTTTVSFRKASKEAKKVSVKKETSHSHAYDIPENMVELIKKTHCSNVYQMFLLSCKKQHFMRNQAIRART</sequence>
<dbReference type="EMBL" id="JABWDY010017438">
    <property type="protein sequence ID" value="KAF5195355.1"/>
    <property type="molecule type" value="Genomic_DNA"/>
</dbReference>
<comment type="caution">
    <text evidence="2">The sequence shown here is derived from an EMBL/GenBank/DDBJ whole genome shotgun (WGS) entry which is preliminary data.</text>
</comment>
<feature type="compositionally biased region" description="Polar residues" evidence="1">
    <location>
        <begin position="112"/>
        <end position="126"/>
    </location>
</feature>
<evidence type="ECO:0000256" key="1">
    <source>
        <dbReference type="SAM" id="MobiDB-lite"/>
    </source>
</evidence>
<name>A0A7J6WG11_THATH</name>
<organism evidence="2 3">
    <name type="scientific">Thalictrum thalictroides</name>
    <name type="common">Rue-anemone</name>
    <name type="synonym">Anemone thalictroides</name>
    <dbReference type="NCBI Taxonomy" id="46969"/>
    <lineage>
        <taxon>Eukaryota</taxon>
        <taxon>Viridiplantae</taxon>
        <taxon>Streptophyta</taxon>
        <taxon>Embryophyta</taxon>
        <taxon>Tracheophyta</taxon>
        <taxon>Spermatophyta</taxon>
        <taxon>Magnoliopsida</taxon>
        <taxon>Ranunculales</taxon>
        <taxon>Ranunculaceae</taxon>
        <taxon>Thalictroideae</taxon>
        <taxon>Thalictrum</taxon>
    </lineage>
</organism>
<accession>A0A7J6WG11</accession>
<protein>
    <submittedName>
        <fullName evidence="2">Uncharacterized protein</fullName>
    </submittedName>
</protein>
<feature type="region of interest" description="Disordered" evidence="1">
    <location>
        <begin position="64"/>
        <end position="126"/>
    </location>
</feature>
<gene>
    <name evidence="2" type="ORF">FRX31_015058</name>
</gene>
<reference evidence="2 3" key="1">
    <citation type="submission" date="2020-06" db="EMBL/GenBank/DDBJ databases">
        <title>Transcriptomic and genomic resources for Thalictrum thalictroides and T. hernandezii: Facilitating candidate gene discovery in an emerging model plant lineage.</title>
        <authorList>
            <person name="Arias T."/>
            <person name="Riano-Pachon D.M."/>
            <person name="Di Stilio V.S."/>
        </authorList>
    </citation>
    <scope>NUCLEOTIDE SEQUENCE [LARGE SCALE GENOMIC DNA]</scope>
    <source>
        <strain evidence="3">cv. WT478/WT964</strain>
        <tissue evidence="2">Leaves</tissue>
    </source>
</reference>
<evidence type="ECO:0000313" key="3">
    <source>
        <dbReference type="Proteomes" id="UP000554482"/>
    </source>
</evidence>
<feature type="compositionally biased region" description="Polar residues" evidence="1">
    <location>
        <begin position="94"/>
        <end position="104"/>
    </location>
</feature>
<dbReference type="AlphaFoldDB" id="A0A7J6WG11"/>
<evidence type="ECO:0000313" key="2">
    <source>
        <dbReference type="EMBL" id="KAF5195355.1"/>
    </source>
</evidence>
<dbReference type="Proteomes" id="UP000554482">
    <property type="component" value="Unassembled WGS sequence"/>
</dbReference>